<organism evidence="2 3">
    <name type="scientific">Cystobacter fuscus (strain ATCC 25194 / DSM 2262 / NBRC 100088 / M29)</name>
    <dbReference type="NCBI Taxonomy" id="1242864"/>
    <lineage>
        <taxon>Bacteria</taxon>
        <taxon>Pseudomonadati</taxon>
        <taxon>Myxococcota</taxon>
        <taxon>Myxococcia</taxon>
        <taxon>Myxococcales</taxon>
        <taxon>Cystobacterineae</taxon>
        <taxon>Archangiaceae</taxon>
        <taxon>Cystobacter</taxon>
    </lineage>
</organism>
<comment type="caution">
    <text evidence="2">The sequence shown here is derived from an EMBL/GenBank/DDBJ whole genome shotgun (WGS) entry which is preliminary data.</text>
</comment>
<evidence type="ECO:0000313" key="2">
    <source>
        <dbReference type="EMBL" id="EPX60931.1"/>
    </source>
</evidence>
<reference evidence="2" key="1">
    <citation type="submission" date="2013-05" db="EMBL/GenBank/DDBJ databases">
        <title>Genome assembly of Cystobacter fuscus DSM 2262.</title>
        <authorList>
            <person name="Sharma G."/>
            <person name="Khatri I."/>
            <person name="Kaur C."/>
            <person name="Mayilraj S."/>
            <person name="Subramanian S."/>
        </authorList>
    </citation>
    <scope>NUCLEOTIDE SEQUENCE [LARGE SCALE GENOMIC DNA]</scope>
    <source>
        <strain evidence="2">DSM 2262</strain>
    </source>
</reference>
<feature type="compositionally biased region" description="Pro residues" evidence="1">
    <location>
        <begin position="231"/>
        <end position="241"/>
    </location>
</feature>
<accession>S9PCV3</accession>
<dbReference type="OrthoDB" id="5485224at2"/>
<evidence type="ECO:0000256" key="1">
    <source>
        <dbReference type="SAM" id="MobiDB-lite"/>
    </source>
</evidence>
<feature type="compositionally biased region" description="Pro residues" evidence="1">
    <location>
        <begin position="334"/>
        <end position="351"/>
    </location>
</feature>
<sequence length="362" mass="39178">MRPHRKPLTWLLAVSGLCGLPSVNSGCITPEAEAVSPRTSPSGMSMSGTESFIDELAPYGQWLALPGVGLVWQPSPSVVGPDFVPYATGGQWVYSDEGWTFVSQWDWGWAPFHYGRWFLSSEYGWVWVPDTDWAPAWVDWRSGDGHIGWAPLPPPGLAVEPSWTFVSERDFIQPNVYIYRLPRERAQRAYHHASPIQDRGSRSGGPWNQGPDPSRVHEATGVSVPRTTMRPPRPGEAPQPPSGQVHRGGPPRSRSQGRLAPPVPRESSPSWRSGDREPTPFASPDHAATPITEPSRPEPIQPPPVVHPPPPTVAPATPPSPAEPPKTHAATPIGAPPPPPAPPPPSAPAEPPKTHAATPVQK</sequence>
<dbReference type="Proteomes" id="UP000011682">
    <property type="component" value="Unassembled WGS sequence"/>
</dbReference>
<dbReference type="eggNOG" id="COG3115">
    <property type="taxonomic scope" value="Bacteria"/>
</dbReference>
<protein>
    <submittedName>
        <fullName evidence="2">Uncharacterized protein</fullName>
    </submittedName>
</protein>
<keyword evidence="3" id="KW-1185">Reference proteome</keyword>
<gene>
    <name evidence="2" type="ORF">D187_001583</name>
</gene>
<dbReference type="RefSeq" id="WP_002622728.1">
    <property type="nucleotide sequence ID" value="NZ_ANAH02000011.1"/>
</dbReference>
<proteinExistence type="predicted"/>
<dbReference type="Pfam" id="PF20245">
    <property type="entry name" value="DUF6600"/>
    <property type="match status" value="1"/>
</dbReference>
<feature type="compositionally biased region" description="Pro residues" evidence="1">
    <location>
        <begin position="297"/>
        <end position="324"/>
    </location>
</feature>
<dbReference type="AlphaFoldDB" id="S9PCV3"/>
<name>S9PCV3_CYSF2</name>
<feature type="compositionally biased region" description="Low complexity" evidence="1">
    <location>
        <begin position="247"/>
        <end position="258"/>
    </location>
</feature>
<dbReference type="InterPro" id="IPR046535">
    <property type="entry name" value="DUF6600"/>
</dbReference>
<evidence type="ECO:0000313" key="3">
    <source>
        <dbReference type="Proteomes" id="UP000011682"/>
    </source>
</evidence>
<dbReference type="EMBL" id="ANAH02000011">
    <property type="protein sequence ID" value="EPX60931.1"/>
    <property type="molecule type" value="Genomic_DNA"/>
</dbReference>
<feature type="region of interest" description="Disordered" evidence="1">
    <location>
        <begin position="189"/>
        <end position="362"/>
    </location>
</feature>